<dbReference type="Gene3D" id="1.25.10.10">
    <property type="entry name" value="Leucine-rich Repeat Variant"/>
    <property type="match status" value="3"/>
</dbReference>
<organism evidence="3">
    <name type="scientific">Rhizophora mucronata</name>
    <name type="common">Asiatic mangrove</name>
    <dbReference type="NCBI Taxonomy" id="61149"/>
    <lineage>
        <taxon>Eukaryota</taxon>
        <taxon>Viridiplantae</taxon>
        <taxon>Streptophyta</taxon>
        <taxon>Embryophyta</taxon>
        <taxon>Tracheophyta</taxon>
        <taxon>Spermatophyta</taxon>
        <taxon>Magnoliopsida</taxon>
        <taxon>eudicotyledons</taxon>
        <taxon>Gunneridae</taxon>
        <taxon>Pentapetalae</taxon>
        <taxon>rosids</taxon>
        <taxon>fabids</taxon>
        <taxon>Malpighiales</taxon>
        <taxon>Rhizophoraceae</taxon>
        <taxon>Rhizophora</taxon>
    </lineage>
</organism>
<protein>
    <submittedName>
        <fullName evidence="3">Uncharacterized protein MANES_04G164900</fullName>
    </submittedName>
</protein>
<dbReference type="AlphaFoldDB" id="A0A2P2J913"/>
<dbReference type="InterPro" id="IPR011989">
    <property type="entry name" value="ARM-like"/>
</dbReference>
<dbReference type="InterPro" id="IPR016024">
    <property type="entry name" value="ARM-type_fold"/>
</dbReference>
<proteinExistence type="predicted"/>
<dbReference type="InterPro" id="IPR052608">
    <property type="entry name" value="U-box_domain_protein"/>
</dbReference>
<evidence type="ECO:0000256" key="1">
    <source>
        <dbReference type="ARBA" id="ARBA00022737"/>
    </source>
</evidence>
<feature type="repeat" description="ARM" evidence="2">
    <location>
        <begin position="384"/>
        <end position="426"/>
    </location>
</feature>
<evidence type="ECO:0000256" key="2">
    <source>
        <dbReference type="PROSITE-ProRule" id="PRU00259"/>
    </source>
</evidence>
<dbReference type="PANTHER" id="PTHR45958:SF12">
    <property type="entry name" value="OS01G0948500 PROTEIN"/>
    <property type="match status" value="1"/>
</dbReference>
<dbReference type="EMBL" id="GGEC01009394">
    <property type="protein sequence ID" value="MBW89877.1"/>
    <property type="molecule type" value="Transcribed_RNA"/>
</dbReference>
<sequence length="838" mass="91020">MNSQSRSFAELLSELEASAEEVASIAKSSESDRENLAEFGVLIEKFAPILGDIKNNEKIMDRLPIRKAVESLEKDLFRAKDVIKGSCSGSPTKQIADVSQDIGRSLGLVLFSIVDVSTEFKQKIAALQKELMSAKFGNSLGSSPSPSSCMNLSPRPSPELGFVSDSEKEIEEDKIIPSVDDVVLQLKYGTHEEFGLALSQLSVLVGNQVTPKDWINDEGVIQILLNRLGWSMANNRISILQILRILAAENTENKEKMADVASLLQLVKSLGREDAERREAVGLLLALSDFPSAKRQIGRIQGCIVLLVAMLNGDDPTASHDAHCLLVALSSNTQNALHMAEAGYFQPLVHYLKEGSDMGKILMAKAISRMELTDHSRASLGADGAVEPLVKMFRTGNLEAKLSALNALQNLSSLTDNIQHLIISGIVVPLLQLLFSVTSVLMTLREPASAILATIAQSDTILINQDVAQQMLSLLNLCSPVTQYHLLQALNSIASHPSASKVRRKMKETGAIQLLSPFLTETSTKLKTAALNFLYTLSKDSSEELMEQLGDTNLNSILDIVSSSTLDCEKAAAIGILCNLPSSNKKATDMLKKSNVLPILISILSASISNLTPTSTWLAESVSGVFIHFTVPSDRKLQLLSAELGVITLLVKLLSIGSPLAKCRAATSLAQLSQNTIALKRSRRTSWACMPASAETFCRVHDGYCTAKTTLCLVKADAISPLIQILEGEGRTADEAVLNALATLVQDDIWKNGSKYIVEMLGVEGIVRVLESGNVNAQHKALWILERIFKIEEHRAKYGESAQAVLIDLAQNGDQRLKSTIAKVLAHLELLQFQSSYF</sequence>
<keyword evidence="1" id="KW-0677">Repeat</keyword>
<accession>A0A2P2J913</accession>
<dbReference type="SUPFAM" id="SSF48371">
    <property type="entry name" value="ARM repeat"/>
    <property type="match status" value="2"/>
</dbReference>
<name>A0A2P2J913_RHIMU</name>
<evidence type="ECO:0000313" key="3">
    <source>
        <dbReference type="EMBL" id="MBW89877.1"/>
    </source>
</evidence>
<dbReference type="PANTHER" id="PTHR45958">
    <property type="entry name" value="RING-TYPE E3 UBIQUITIN TRANSFERASE"/>
    <property type="match status" value="1"/>
</dbReference>
<dbReference type="SMART" id="SM00185">
    <property type="entry name" value="ARM"/>
    <property type="match status" value="6"/>
</dbReference>
<reference evidence="3" key="1">
    <citation type="submission" date="2018-02" db="EMBL/GenBank/DDBJ databases">
        <title>Rhizophora mucronata_Transcriptome.</title>
        <authorList>
            <person name="Meera S.P."/>
            <person name="Sreeshan A."/>
            <person name="Augustine A."/>
        </authorList>
    </citation>
    <scope>NUCLEOTIDE SEQUENCE</scope>
    <source>
        <tissue evidence="3">Leaf</tissue>
    </source>
</reference>
<dbReference type="InterPro" id="IPR000225">
    <property type="entry name" value="Armadillo"/>
</dbReference>
<dbReference type="PROSITE" id="PS50176">
    <property type="entry name" value="ARM_REPEAT"/>
    <property type="match status" value="1"/>
</dbReference>